<keyword evidence="1" id="KW-0863">Zinc-finger</keyword>
<proteinExistence type="predicted"/>
<comment type="caution">
    <text evidence="4">The sequence shown here is derived from an EMBL/GenBank/DDBJ whole genome shotgun (WGS) entry which is preliminary data.</text>
</comment>
<feature type="region of interest" description="Disordered" evidence="2">
    <location>
        <begin position="1"/>
        <end position="44"/>
    </location>
</feature>
<accession>A0A1Y1Y6C3</accession>
<evidence type="ECO:0000256" key="2">
    <source>
        <dbReference type="SAM" id="MobiDB-lite"/>
    </source>
</evidence>
<evidence type="ECO:0000259" key="3">
    <source>
        <dbReference type="PROSITE" id="PS50158"/>
    </source>
</evidence>
<feature type="compositionally biased region" description="Low complexity" evidence="2">
    <location>
        <begin position="30"/>
        <end position="44"/>
    </location>
</feature>
<dbReference type="GO" id="GO:0003676">
    <property type="term" value="F:nucleic acid binding"/>
    <property type="evidence" value="ECO:0007669"/>
    <property type="project" value="InterPro"/>
</dbReference>
<keyword evidence="5" id="KW-1185">Reference proteome</keyword>
<dbReference type="InterPro" id="IPR001878">
    <property type="entry name" value="Znf_CCHC"/>
</dbReference>
<feature type="region of interest" description="Disordered" evidence="2">
    <location>
        <begin position="221"/>
        <end position="241"/>
    </location>
</feature>
<keyword evidence="1" id="KW-0862">Zinc</keyword>
<dbReference type="EMBL" id="MCFE01000231">
    <property type="protein sequence ID" value="ORX93567.1"/>
    <property type="molecule type" value="Genomic_DNA"/>
</dbReference>
<dbReference type="GO" id="GO:0008270">
    <property type="term" value="F:zinc ion binding"/>
    <property type="evidence" value="ECO:0007669"/>
    <property type="project" value="UniProtKB-KW"/>
</dbReference>
<keyword evidence="1" id="KW-0479">Metal-binding</keyword>
<dbReference type="InParanoid" id="A0A1Y1Y6C3"/>
<protein>
    <recommendedName>
        <fullName evidence="3">CCHC-type domain-containing protein</fullName>
    </recommendedName>
</protein>
<evidence type="ECO:0000313" key="4">
    <source>
        <dbReference type="EMBL" id="ORX93567.1"/>
    </source>
</evidence>
<evidence type="ECO:0000256" key="1">
    <source>
        <dbReference type="PROSITE-ProRule" id="PRU00047"/>
    </source>
</evidence>
<gene>
    <name evidence="4" type="ORF">K493DRAFT_302586</name>
</gene>
<dbReference type="InterPro" id="IPR036875">
    <property type="entry name" value="Znf_CCHC_sf"/>
</dbReference>
<name>A0A1Y1Y6C3_9FUNG</name>
<sequence>MESLPRISDQTILTPEAPSSVKKSSYLEQTTNAGTPPTTIAGPITPNVFTDPMNPPQSLPQVRSQEISRGYIRNGGKLANLLHQSTQDSDSMPMKSKPKRRTCYHCGETGHTTMNCAQATVNHNLPKRSSGKKLTPEEIQLVIHCYFKCEEERLIHKTAIKADSIRRTAFYLGMSKNTVARLVREYAQTGKLPISKIQSEVGKTSTVTPTPNRKKLKWRGVNSQKSISTAEPSTSMMDGSFPQSPTLSLPATMLHSTSVPISTTVSLPPVYTLPESPPNANAAPSLMGIHEILINPNTSFFESDATLANIMNPVSEEEDSLLGAHMFTPDVNPRP</sequence>
<dbReference type="Proteomes" id="UP000193498">
    <property type="component" value="Unassembled WGS sequence"/>
</dbReference>
<dbReference type="PROSITE" id="PS50158">
    <property type="entry name" value="ZF_CCHC"/>
    <property type="match status" value="1"/>
</dbReference>
<feature type="domain" description="CCHC-type" evidence="3">
    <location>
        <begin position="103"/>
        <end position="118"/>
    </location>
</feature>
<organism evidence="4 5">
    <name type="scientific">Basidiobolus meristosporus CBS 931.73</name>
    <dbReference type="NCBI Taxonomy" id="1314790"/>
    <lineage>
        <taxon>Eukaryota</taxon>
        <taxon>Fungi</taxon>
        <taxon>Fungi incertae sedis</taxon>
        <taxon>Zoopagomycota</taxon>
        <taxon>Entomophthoromycotina</taxon>
        <taxon>Basidiobolomycetes</taxon>
        <taxon>Basidiobolales</taxon>
        <taxon>Basidiobolaceae</taxon>
        <taxon>Basidiobolus</taxon>
    </lineage>
</organism>
<dbReference type="AlphaFoldDB" id="A0A1Y1Y6C3"/>
<reference evidence="4 5" key="1">
    <citation type="submission" date="2016-07" db="EMBL/GenBank/DDBJ databases">
        <title>Pervasive Adenine N6-methylation of Active Genes in Fungi.</title>
        <authorList>
            <consortium name="DOE Joint Genome Institute"/>
            <person name="Mondo S.J."/>
            <person name="Dannebaum R.O."/>
            <person name="Kuo R.C."/>
            <person name="Labutti K."/>
            <person name="Haridas S."/>
            <person name="Kuo A."/>
            <person name="Salamov A."/>
            <person name="Ahrendt S.R."/>
            <person name="Lipzen A."/>
            <person name="Sullivan W."/>
            <person name="Andreopoulos W.B."/>
            <person name="Clum A."/>
            <person name="Lindquist E."/>
            <person name="Daum C."/>
            <person name="Ramamoorthy G.K."/>
            <person name="Gryganskyi A."/>
            <person name="Culley D."/>
            <person name="Magnuson J.K."/>
            <person name="James T.Y."/>
            <person name="O'Malley M.A."/>
            <person name="Stajich J.E."/>
            <person name="Spatafora J.W."/>
            <person name="Visel A."/>
            <person name="Grigoriev I.V."/>
        </authorList>
    </citation>
    <scope>NUCLEOTIDE SEQUENCE [LARGE SCALE GENOMIC DNA]</scope>
    <source>
        <strain evidence="4 5">CBS 931.73</strain>
    </source>
</reference>
<dbReference type="Gene3D" id="4.10.60.10">
    <property type="entry name" value="Zinc finger, CCHC-type"/>
    <property type="match status" value="1"/>
</dbReference>
<evidence type="ECO:0000313" key="5">
    <source>
        <dbReference type="Proteomes" id="UP000193498"/>
    </source>
</evidence>
<dbReference type="SUPFAM" id="SSF57756">
    <property type="entry name" value="Retrovirus zinc finger-like domains"/>
    <property type="match status" value="1"/>
</dbReference>